<dbReference type="Proteomes" id="UP001374579">
    <property type="component" value="Unassembled WGS sequence"/>
</dbReference>
<feature type="compositionally biased region" description="Polar residues" evidence="1">
    <location>
        <begin position="353"/>
        <end position="362"/>
    </location>
</feature>
<feature type="compositionally biased region" description="Basic and acidic residues" evidence="1">
    <location>
        <begin position="1059"/>
        <end position="1083"/>
    </location>
</feature>
<feature type="domain" description="CCDC66" evidence="2">
    <location>
        <begin position="712"/>
        <end position="845"/>
    </location>
</feature>
<dbReference type="PANTHER" id="PTHR22736:SF2">
    <property type="entry name" value="COILED-COIL DOMAIN-CONTAINING PROTEIN 66"/>
    <property type="match status" value="1"/>
</dbReference>
<feature type="region of interest" description="Disordered" evidence="1">
    <location>
        <begin position="353"/>
        <end position="627"/>
    </location>
</feature>
<dbReference type="GO" id="GO:0060271">
    <property type="term" value="P:cilium assembly"/>
    <property type="evidence" value="ECO:0007669"/>
    <property type="project" value="TreeGrafter"/>
</dbReference>
<dbReference type="EMBL" id="JBAMIC010000010">
    <property type="protein sequence ID" value="KAK7101604.1"/>
    <property type="molecule type" value="Genomic_DNA"/>
</dbReference>
<evidence type="ECO:0000256" key="1">
    <source>
        <dbReference type="SAM" id="MobiDB-lite"/>
    </source>
</evidence>
<feature type="compositionally biased region" description="Basic and acidic residues" evidence="1">
    <location>
        <begin position="178"/>
        <end position="212"/>
    </location>
</feature>
<feature type="compositionally biased region" description="Basic and acidic residues" evidence="1">
    <location>
        <begin position="660"/>
        <end position="675"/>
    </location>
</feature>
<dbReference type="InterPro" id="IPR040467">
    <property type="entry name" value="CCDC66_dom"/>
</dbReference>
<feature type="region of interest" description="Disordered" evidence="1">
    <location>
        <begin position="964"/>
        <end position="1210"/>
    </location>
</feature>
<feature type="compositionally biased region" description="Basic and acidic residues" evidence="1">
    <location>
        <begin position="367"/>
        <end position="382"/>
    </location>
</feature>
<feature type="compositionally biased region" description="Basic and acidic residues" evidence="1">
    <location>
        <begin position="285"/>
        <end position="302"/>
    </location>
</feature>
<feature type="region of interest" description="Disordered" evidence="1">
    <location>
        <begin position="15"/>
        <end position="68"/>
    </location>
</feature>
<feature type="compositionally biased region" description="Basic and acidic residues" evidence="1">
    <location>
        <begin position="733"/>
        <end position="743"/>
    </location>
</feature>
<feature type="compositionally biased region" description="Basic and acidic residues" evidence="1">
    <location>
        <begin position="1172"/>
        <end position="1210"/>
    </location>
</feature>
<dbReference type="GO" id="GO:0008017">
    <property type="term" value="F:microtubule binding"/>
    <property type="evidence" value="ECO:0007669"/>
    <property type="project" value="TreeGrafter"/>
</dbReference>
<feature type="compositionally biased region" description="Basic and acidic residues" evidence="1">
    <location>
        <begin position="513"/>
        <end position="557"/>
    </location>
</feature>
<protein>
    <recommendedName>
        <fullName evidence="2">CCDC66 domain-containing protein</fullName>
    </recommendedName>
</protein>
<feature type="compositionally biased region" description="Basic and acidic residues" evidence="1">
    <location>
        <begin position="1009"/>
        <end position="1020"/>
    </location>
</feature>
<dbReference type="GO" id="GO:0005874">
    <property type="term" value="C:microtubule"/>
    <property type="evidence" value="ECO:0007669"/>
    <property type="project" value="TreeGrafter"/>
</dbReference>
<reference evidence="3 4" key="1">
    <citation type="submission" date="2024-02" db="EMBL/GenBank/DDBJ databases">
        <title>Chromosome-scale genome assembly of the rough periwinkle Littorina saxatilis.</title>
        <authorList>
            <person name="De Jode A."/>
            <person name="Faria R."/>
            <person name="Formenti G."/>
            <person name="Sims Y."/>
            <person name="Smith T.P."/>
            <person name="Tracey A."/>
            <person name="Wood J.M.D."/>
            <person name="Zagrodzka Z.B."/>
            <person name="Johannesson K."/>
            <person name="Butlin R.K."/>
            <person name="Leder E.H."/>
        </authorList>
    </citation>
    <scope>NUCLEOTIDE SEQUENCE [LARGE SCALE GENOMIC DNA]</scope>
    <source>
        <strain evidence="3">Snail1</strain>
        <tissue evidence="3">Muscle</tissue>
    </source>
</reference>
<dbReference type="PANTHER" id="PTHR22736">
    <property type="entry name" value="COILED-COIL DOMAIN-CONTAINING PROTEIN 66"/>
    <property type="match status" value="1"/>
</dbReference>
<feature type="compositionally biased region" description="Basic and acidic residues" evidence="1">
    <location>
        <begin position="45"/>
        <end position="68"/>
    </location>
</feature>
<feature type="region of interest" description="Disordered" evidence="1">
    <location>
        <begin position="864"/>
        <end position="936"/>
    </location>
</feature>
<feature type="compositionally biased region" description="Basic residues" evidence="1">
    <location>
        <begin position="28"/>
        <end position="44"/>
    </location>
</feature>
<feature type="compositionally biased region" description="Basic and acidic residues" evidence="1">
    <location>
        <begin position="1113"/>
        <end position="1129"/>
    </location>
</feature>
<name>A0AAN9BBL3_9CAEN</name>
<feature type="compositionally biased region" description="Basic and acidic residues" evidence="1">
    <location>
        <begin position="230"/>
        <end position="257"/>
    </location>
</feature>
<feature type="compositionally biased region" description="Polar residues" evidence="1">
    <location>
        <begin position="705"/>
        <end position="717"/>
    </location>
</feature>
<feature type="compositionally biased region" description="Basic and acidic residues" evidence="1">
    <location>
        <begin position="587"/>
        <end position="604"/>
    </location>
</feature>
<proteinExistence type="predicted"/>
<gene>
    <name evidence="3" type="ORF">V1264_019962</name>
</gene>
<dbReference type="InterPro" id="IPR039183">
    <property type="entry name" value="CCD66"/>
</dbReference>
<feature type="compositionally biased region" description="Basic and acidic residues" evidence="1">
    <location>
        <begin position="396"/>
        <end position="484"/>
    </location>
</feature>
<feature type="region of interest" description="Disordered" evidence="1">
    <location>
        <begin position="136"/>
        <end position="332"/>
    </location>
</feature>
<evidence type="ECO:0000313" key="4">
    <source>
        <dbReference type="Proteomes" id="UP001374579"/>
    </source>
</evidence>
<feature type="compositionally biased region" description="Basic and acidic residues" evidence="1">
    <location>
        <begin position="1269"/>
        <end position="1281"/>
    </location>
</feature>
<feature type="compositionally biased region" description="Polar residues" evidence="1">
    <location>
        <begin position="922"/>
        <end position="934"/>
    </location>
</feature>
<dbReference type="Pfam" id="PF15236">
    <property type="entry name" value="CCDC66"/>
    <property type="match status" value="1"/>
</dbReference>
<feature type="region of interest" description="Disordered" evidence="1">
    <location>
        <begin position="646"/>
        <end position="743"/>
    </location>
</feature>
<feature type="compositionally biased region" description="Polar residues" evidence="1">
    <location>
        <begin position="569"/>
        <end position="586"/>
    </location>
</feature>
<dbReference type="GO" id="GO:0005929">
    <property type="term" value="C:cilium"/>
    <property type="evidence" value="ECO:0007669"/>
    <property type="project" value="TreeGrafter"/>
</dbReference>
<feature type="compositionally biased region" description="Basic and acidic residues" evidence="1">
    <location>
        <begin position="976"/>
        <end position="1001"/>
    </location>
</feature>
<feature type="region of interest" description="Disordered" evidence="1">
    <location>
        <begin position="1269"/>
        <end position="1295"/>
    </location>
</feature>
<evidence type="ECO:0000259" key="2">
    <source>
        <dbReference type="Pfam" id="PF15236"/>
    </source>
</evidence>
<evidence type="ECO:0000313" key="3">
    <source>
        <dbReference type="EMBL" id="KAK7101604.1"/>
    </source>
</evidence>
<accession>A0AAN9BBL3</accession>
<organism evidence="3 4">
    <name type="scientific">Littorina saxatilis</name>
    <dbReference type="NCBI Taxonomy" id="31220"/>
    <lineage>
        <taxon>Eukaryota</taxon>
        <taxon>Metazoa</taxon>
        <taxon>Spiralia</taxon>
        <taxon>Lophotrochozoa</taxon>
        <taxon>Mollusca</taxon>
        <taxon>Gastropoda</taxon>
        <taxon>Caenogastropoda</taxon>
        <taxon>Littorinimorpha</taxon>
        <taxon>Littorinoidea</taxon>
        <taxon>Littorinidae</taxon>
        <taxon>Littorina</taxon>
    </lineage>
</organism>
<comment type="caution">
    <text evidence="3">The sequence shown here is derived from an EMBL/GenBank/DDBJ whole genome shotgun (WGS) entry which is preliminary data.</text>
</comment>
<sequence>MSFGSNMRFEVKDGGKGGIFWQKEKPKQKPRKFGYKNKQLRHAIRRPESEYIEEPIDKPKPGKDFIKKNREEVKKYQADWDKENYSRNSFRSGATSSEIKPGTVTLTQDQLNALLATVGKLKPGEGSGLRISIDAENNALHVDSPRDNMPNYSRPDAGDQASVQGEASIFDMAKSKHPGPEDYRDSSGYNSEDRSGGKEVRFNAGRNQERQEAPTAPSAPPPLVPWKHMTVAERKRLQWAREKAAEEEDQKKRKGPEYDPWGRPGGGAPRQKQESDPETGGQFKSKGDEKLRTAVDNIEAKYDNFFNPPEKGKEKPRSKAARQESNPDVCKEMEEVEKLQKAIHDIEAKFGSILNSADNDQPSYPRAKRDIRQPDRHSDKDSGGIPGLDSSYAGDSKQRDGRAPKGKKHLDDRGNARPSRQQDREKSRDRDTRERRDGGKTDPRKREPSRDEGKERERRSERRTREDDERVERAQALAREELEQKVAAASGPAAMQSSLFMGKTEPDNTQFLSKKEQEKRRWLEELDLQREEKRLQKQREKQKQREGVDDTWADRFVAEGSRQPAPPAQSRSLQQQAPPPYASNNAYDDRPVGSSRMSEREDRGLPPAAMRTSMAIGDAAPNLDRIEQRQAEEKRLWLEDLNKQREEQRDARMQLKNKQRGLEDTWADRFSKQDPRTTAAAGLSPRNPPAPYQPAPSAYSDHNRINSAPQPEVTNSMDESKTHLRGQNIHMDNVTRREQEDKRRKHLEYQEAIKAQIEEKAKIKREERERRWKDEIEEEKKFKTERDALQTQLVVEENKTKQKEEARQRQVEHLKSMMDAEQGRAQEERMIKRLNTLQKAGHDVSGLKAHYEETTTMAITPRLHNAGVDPSSVPGLQPSPRDNYAYNSPRGAGSMYNAGGGPGRHQERSTQPPVHEPYMENRTLTPSQNRQPSQPRDHLYDREFATQTDDLGLSGGLRREFSEVDIEFRGQPSNRNNRDNNRNNRDNSRDNYNRNNDDNRGPRQGRVSSAERRRPPENPRGRPPPSKTTKQRAPAQHPRDGRPAKWNYQNPKLKAPVKQSEKDPFYERKKQESEERRAKRERQMQYLVELNKEVIPTEKHKRPSQHPSSSEHNILHVESDFADRREERQQGVNGGGDLSHRSHSPPVNRTGGKYRPSERNRSPPVPSVKHRGANDSTRDYDTGRDAGQRSNRRSDRGFSPVIDERGNIKVPTRENDFIPFTRTTDILDPSKAEDPVHLSRENTRIKQARKHYHENLRPADFGNPLEVFEDKQRQPAPRNKDPIMNPSLVKDHPTARQDQILQQLSTLKQTLMQRQRELETCMSPSDLNLEKQL</sequence>
<keyword evidence="4" id="KW-1185">Reference proteome</keyword>